<evidence type="ECO:0000313" key="2">
    <source>
        <dbReference type="EMBL" id="CAD8838391.1"/>
    </source>
</evidence>
<keyword evidence="1" id="KW-0812">Transmembrane</keyword>
<name>A0A7S1A104_NOCSC</name>
<reference evidence="2" key="1">
    <citation type="submission" date="2021-01" db="EMBL/GenBank/DDBJ databases">
        <authorList>
            <person name="Corre E."/>
            <person name="Pelletier E."/>
            <person name="Niang G."/>
            <person name="Scheremetjew M."/>
            <person name="Finn R."/>
            <person name="Kale V."/>
            <person name="Holt S."/>
            <person name="Cochrane G."/>
            <person name="Meng A."/>
            <person name="Brown T."/>
            <person name="Cohen L."/>
        </authorList>
    </citation>
    <scope>NUCLEOTIDE SEQUENCE</scope>
</reference>
<dbReference type="EMBL" id="HBFQ01018213">
    <property type="protein sequence ID" value="CAD8838391.1"/>
    <property type="molecule type" value="Transcribed_RNA"/>
</dbReference>
<keyword evidence="1" id="KW-1133">Transmembrane helix</keyword>
<dbReference type="AlphaFoldDB" id="A0A7S1A104"/>
<sequence length="129" mass="14817">MEFPLVYDHGFKDADSCFKFADLLVEAREHEFRHNSTRKYGTFCRSYYRHLHPNITVRDEADNATLTADENEDVAEEVSKEVRSGMWWIWALIFLVVLVAAGGLYWRLSRKTGARGQRVGGGPQGLRAH</sequence>
<protein>
    <submittedName>
        <fullName evidence="2">Uncharacterized protein</fullName>
    </submittedName>
</protein>
<organism evidence="2">
    <name type="scientific">Noctiluca scintillans</name>
    <name type="common">Sea sparkle</name>
    <name type="synonym">Red tide dinoflagellate</name>
    <dbReference type="NCBI Taxonomy" id="2966"/>
    <lineage>
        <taxon>Eukaryota</taxon>
        <taxon>Sar</taxon>
        <taxon>Alveolata</taxon>
        <taxon>Dinophyceae</taxon>
        <taxon>Noctilucales</taxon>
        <taxon>Noctilucaceae</taxon>
        <taxon>Noctiluca</taxon>
    </lineage>
</organism>
<gene>
    <name evidence="2" type="ORF">NSCI0253_LOCUS12739</name>
</gene>
<proteinExistence type="predicted"/>
<keyword evidence="1" id="KW-0472">Membrane</keyword>
<accession>A0A7S1A104</accession>
<evidence type="ECO:0000256" key="1">
    <source>
        <dbReference type="SAM" id="Phobius"/>
    </source>
</evidence>
<feature type="transmembrane region" description="Helical" evidence="1">
    <location>
        <begin position="87"/>
        <end position="108"/>
    </location>
</feature>